<feature type="region of interest" description="Disordered" evidence="1">
    <location>
        <begin position="250"/>
        <end position="280"/>
    </location>
</feature>
<reference evidence="2" key="1">
    <citation type="submission" date="2018-04" db="EMBL/GenBank/DDBJ databases">
        <authorList>
            <person name="Go L.Y."/>
            <person name="Mitchell J.A."/>
        </authorList>
    </citation>
    <scope>NUCLEOTIDE SEQUENCE</scope>
    <source>
        <tissue evidence="2">Whole organism</tissue>
    </source>
</reference>
<protein>
    <submittedName>
        <fullName evidence="3">CSON005622 protein</fullName>
    </submittedName>
</protein>
<dbReference type="EMBL" id="UFQT01000219">
    <property type="protein sequence ID" value="SSX21913.1"/>
    <property type="molecule type" value="Genomic_DNA"/>
</dbReference>
<reference evidence="3" key="2">
    <citation type="submission" date="2018-07" db="EMBL/GenBank/DDBJ databases">
        <authorList>
            <person name="Quirk P.G."/>
            <person name="Krulwich T.A."/>
        </authorList>
    </citation>
    <scope>NUCLEOTIDE SEQUENCE</scope>
</reference>
<evidence type="ECO:0000313" key="3">
    <source>
        <dbReference type="EMBL" id="SSX21913.1"/>
    </source>
</evidence>
<evidence type="ECO:0000313" key="2">
    <source>
        <dbReference type="EMBL" id="SSX01533.1"/>
    </source>
</evidence>
<evidence type="ECO:0000256" key="1">
    <source>
        <dbReference type="SAM" id="MobiDB-lite"/>
    </source>
</evidence>
<dbReference type="EMBL" id="UFQS01000219">
    <property type="protein sequence ID" value="SSX01533.1"/>
    <property type="molecule type" value="Genomic_DNA"/>
</dbReference>
<proteinExistence type="predicted"/>
<dbReference type="PANTHER" id="PTHR13528:SF2">
    <property type="entry name" value="LARGE RIBOSOMAL SUBUNIT PROTEIN BL28M"/>
    <property type="match status" value="1"/>
</dbReference>
<name>A0A336LZ28_CULSO</name>
<sequence>MSYGLPQGRNMLYGYQKFGRLDSIAGRTLPEAYRKFWNEWKVQEPTAVHYIPKEGKYKRDPETGLVTPIQNVKIPLLFPEEAQNQIWGGEGVVKGFQKRSPYKHRVPHFWVPVLRRSIVHSTILNQYLSVVITDRALALIHESLGFDHYLLKTPACDLKQLLPLRLKRQLLIALLNGCPDLKDNPTKQQEVMSEYKKYLDQYTPEEIDWYGLSYNEALEKLQAQELAENKPIPYKYIFRQKLIEQLKEAGVAEAQDDDEKSSGAWMSKLNPFSKTKKPEV</sequence>
<dbReference type="VEuPathDB" id="VectorBase:CSON005622"/>
<gene>
    <name evidence="3" type="primary">CSON005622</name>
</gene>
<organism evidence="3">
    <name type="scientific">Culicoides sonorensis</name>
    <name type="common">Biting midge</name>
    <dbReference type="NCBI Taxonomy" id="179676"/>
    <lineage>
        <taxon>Eukaryota</taxon>
        <taxon>Metazoa</taxon>
        <taxon>Ecdysozoa</taxon>
        <taxon>Arthropoda</taxon>
        <taxon>Hexapoda</taxon>
        <taxon>Insecta</taxon>
        <taxon>Pterygota</taxon>
        <taxon>Neoptera</taxon>
        <taxon>Endopterygota</taxon>
        <taxon>Diptera</taxon>
        <taxon>Nematocera</taxon>
        <taxon>Chironomoidea</taxon>
        <taxon>Ceratopogonidae</taxon>
        <taxon>Ceratopogoninae</taxon>
        <taxon>Culicoides</taxon>
        <taxon>Monoculicoides</taxon>
    </lineage>
</organism>
<dbReference type="AlphaFoldDB" id="A0A336LZ28"/>
<dbReference type="OMA" id="KMSNRLK"/>
<dbReference type="InterPro" id="IPR026569">
    <property type="entry name" value="Ribosomal_bL28"/>
</dbReference>
<dbReference type="GO" id="GO:0005762">
    <property type="term" value="C:mitochondrial large ribosomal subunit"/>
    <property type="evidence" value="ECO:0007669"/>
    <property type="project" value="TreeGrafter"/>
</dbReference>
<accession>A0A336LZ28</accession>
<dbReference type="GO" id="GO:0003735">
    <property type="term" value="F:structural constituent of ribosome"/>
    <property type="evidence" value="ECO:0007669"/>
    <property type="project" value="InterPro"/>
</dbReference>
<dbReference type="PANTHER" id="PTHR13528">
    <property type="entry name" value="39S RIBOSOMAL PROTEIN L28, MITOCHONDRIAL"/>
    <property type="match status" value="1"/>
</dbReference>